<keyword evidence="1" id="KW-0732">Signal</keyword>
<organism evidence="2">
    <name type="scientific">gut metagenome</name>
    <dbReference type="NCBI Taxonomy" id="749906"/>
    <lineage>
        <taxon>unclassified sequences</taxon>
        <taxon>metagenomes</taxon>
        <taxon>organismal metagenomes</taxon>
    </lineage>
</organism>
<name>J9H2R0_9ZZZZ</name>
<dbReference type="Pfam" id="PF13517">
    <property type="entry name" value="FG-GAP_3"/>
    <property type="match status" value="1"/>
</dbReference>
<gene>
    <name evidence="2" type="ORF">EVA_01714</name>
</gene>
<reference evidence="2" key="1">
    <citation type="journal article" date="2012" name="PLoS ONE">
        <title>Gene sets for utilization of primary and secondary nutrition supplies in the distal gut of endangered iberian lynx.</title>
        <authorList>
            <person name="Alcaide M."/>
            <person name="Messina E."/>
            <person name="Richter M."/>
            <person name="Bargiela R."/>
            <person name="Peplies J."/>
            <person name="Huws S.A."/>
            <person name="Newbold C.J."/>
            <person name="Golyshin P.N."/>
            <person name="Simon M.A."/>
            <person name="Lopez G."/>
            <person name="Yakimov M.M."/>
            <person name="Ferrer M."/>
        </authorList>
    </citation>
    <scope>NUCLEOTIDE SEQUENCE</scope>
</reference>
<sequence length="313" mass="35622">MLIPPVIQKDTLKVTIYDSQINPASHTDYAYPEQDGYVHERQCIFGDFNGDGKAELLAISSCYNPDHDKYPSRALLVGLDNRKTLYDNECFDFTLYQVDSRTRYADRLIPMDYNGDGKTDICLININGTYVYEFTGNGFKQLAYSNALNVMHFNFEGVNNKDRELMLADMNADGNIDIILGPRRVHCKEGYKHLGNGICYGACNNESNLKSTSASGYKYYEDAWGNVCHIDPHTPERTLITFDWNVENGKQWLFLMSTGNSSYSAENPGFKVHTEELFYCFHETVGLNFMLVDVDSDGLPDLLRNQRGKVDVY</sequence>
<evidence type="ECO:0000313" key="2">
    <source>
        <dbReference type="EMBL" id="EJX10173.1"/>
    </source>
</evidence>
<evidence type="ECO:0000256" key="1">
    <source>
        <dbReference type="ARBA" id="ARBA00022729"/>
    </source>
</evidence>
<feature type="non-terminal residue" evidence="2">
    <location>
        <position position="313"/>
    </location>
</feature>
<dbReference type="InterPro" id="IPR028994">
    <property type="entry name" value="Integrin_alpha_N"/>
</dbReference>
<dbReference type="Gene3D" id="2.130.10.130">
    <property type="entry name" value="Integrin alpha, N-terminal"/>
    <property type="match status" value="1"/>
</dbReference>
<protein>
    <submittedName>
        <fullName evidence="2">GIY-YIG catalytic domain-containing protein</fullName>
    </submittedName>
</protein>
<dbReference type="EMBL" id="AMCI01000238">
    <property type="protein sequence ID" value="EJX10173.1"/>
    <property type="molecule type" value="Genomic_DNA"/>
</dbReference>
<dbReference type="SUPFAM" id="SSF69318">
    <property type="entry name" value="Integrin alpha N-terminal domain"/>
    <property type="match status" value="1"/>
</dbReference>
<proteinExistence type="predicted"/>
<comment type="caution">
    <text evidence="2">The sequence shown here is derived from an EMBL/GenBank/DDBJ whole genome shotgun (WGS) entry which is preliminary data.</text>
</comment>
<dbReference type="AlphaFoldDB" id="J9H2R0"/>
<dbReference type="InterPro" id="IPR013517">
    <property type="entry name" value="FG-GAP"/>
</dbReference>
<accession>J9H2R0</accession>